<reference evidence="1 2" key="1">
    <citation type="submission" date="2017-03" db="EMBL/GenBank/DDBJ databases">
        <title>Genome Survey of Euroglyphus maynei.</title>
        <authorList>
            <person name="Arlian L.G."/>
            <person name="Morgan M.S."/>
            <person name="Rider S.D."/>
        </authorList>
    </citation>
    <scope>NUCLEOTIDE SEQUENCE [LARGE SCALE GENOMIC DNA]</scope>
    <source>
        <strain evidence="1">Arlian Lab</strain>
        <tissue evidence="1">Whole body</tissue>
    </source>
</reference>
<name>A0A1Y3AWW5_EURMA</name>
<keyword evidence="2" id="KW-1185">Reference proteome</keyword>
<dbReference type="EMBL" id="MUJZ01053591">
    <property type="protein sequence ID" value="OTF73000.1"/>
    <property type="molecule type" value="Genomic_DNA"/>
</dbReference>
<evidence type="ECO:0000313" key="2">
    <source>
        <dbReference type="Proteomes" id="UP000194236"/>
    </source>
</evidence>
<evidence type="ECO:0000313" key="1">
    <source>
        <dbReference type="EMBL" id="OTF73000.1"/>
    </source>
</evidence>
<protein>
    <submittedName>
        <fullName evidence="1">Uncharacterized protein</fullName>
    </submittedName>
</protein>
<proteinExistence type="predicted"/>
<dbReference type="AlphaFoldDB" id="A0A1Y3AWW5"/>
<gene>
    <name evidence="1" type="ORF">BLA29_013505</name>
</gene>
<organism evidence="1 2">
    <name type="scientific">Euroglyphus maynei</name>
    <name type="common">Mayne's house dust mite</name>
    <dbReference type="NCBI Taxonomy" id="6958"/>
    <lineage>
        <taxon>Eukaryota</taxon>
        <taxon>Metazoa</taxon>
        <taxon>Ecdysozoa</taxon>
        <taxon>Arthropoda</taxon>
        <taxon>Chelicerata</taxon>
        <taxon>Arachnida</taxon>
        <taxon>Acari</taxon>
        <taxon>Acariformes</taxon>
        <taxon>Sarcoptiformes</taxon>
        <taxon>Astigmata</taxon>
        <taxon>Psoroptidia</taxon>
        <taxon>Analgoidea</taxon>
        <taxon>Pyroglyphidae</taxon>
        <taxon>Pyroglyphinae</taxon>
        <taxon>Euroglyphus</taxon>
    </lineage>
</organism>
<comment type="caution">
    <text evidence="1">The sequence shown here is derived from an EMBL/GenBank/DDBJ whole genome shotgun (WGS) entry which is preliminary data.</text>
</comment>
<dbReference type="Proteomes" id="UP000194236">
    <property type="component" value="Unassembled WGS sequence"/>
</dbReference>
<accession>A0A1Y3AWW5</accession>
<sequence length="27" mass="3412">MIMNQKEKEEELMEIQMIIRIQCIWQC</sequence>